<evidence type="ECO:0000313" key="8">
    <source>
        <dbReference type="EMBL" id="PIX35372.1"/>
    </source>
</evidence>
<evidence type="ECO:0000313" key="9">
    <source>
        <dbReference type="EMBL" id="PIY32165.1"/>
    </source>
</evidence>
<feature type="transmembrane region" description="Helical" evidence="6">
    <location>
        <begin position="194"/>
        <end position="212"/>
    </location>
</feature>
<keyword evidence="2" id="KW-1003">Cell membrane</keyword>
<feature type="transmembrane region" description="Helical" evidence="6">
    <location>
        <begin position="37"/>
        <end position="58"/>
    </location>
</feature>
<dbReference type="Proteomes" id="UP000230646">
    <property type="component" value="Unassembled WGS sequence"/>
</dbReference>
<comment type="caution">
    <text evidence="7">The sequence shown here is derived from an EMBL/GenBank/DDBJ whole genome shotgun (WGS) entry which is preliminary data.</text>
</comment>
<evidence type="ECO:0000256" key="2">
    <source>
        <dbReference type="ARBA" id="ARBA00022475"/>
    </source>
</evidence>
<evidence type="ECO:0000256" key="1">
    <source>
        <dbReference type="ARBA" id="ARBA00004651"/>
    </source>
</evidence>
<protein>
    <submittedName>
        <fullName evidence="7">ABC transporter permease</fullName>
    </submittedName>
</protein>
<gene>
    <name evidence="7" type="ORF">AUK42_07600</name>
    <name evidence="10" type="ORF">CO097_02535</name>
    <name evidence="9" type="ORF">COZ07_06635</name>
    <name evidence="8" type="ORF">COZ58_00185</name>
</gene>
<dbReference type="EMBL" id="PFKO01000254">
    <property type="protein sequence ID" value="PIY32165.1"/>
    <property type="molecule type" value="Genomic_DNA"/>
</dbReference>
<feature type="transmembrane region" description="Helical" evidence="6">
    <location>
        <begin position="244"/>
        <end position="262"/>
    </location>
</feature>
<dbReference type="CDD" id="cd06580">
    <property type="entry name" value="TM_PBP1_transp_TpRbsC_like"/>
    <property type="match status" value="1"/>
</dbReference>
<dbReference type="Proteomes" id="UP000182763">
    <property type="component" value="Unassembled WGS sequence"/>
</dbReference>
<dbReference type="GO" id="GO:0005886">
    <property type="term" value="C:plasma membrane"/>
    <property type="evidence" value="ECO:0007669"/>
    <property type="project" value="UniProtKB-SubCell"/>
</dbReference>
<evidence type="ECO:0000313" key="11">
    <source>
        <dbReference type="Proteomes" id="UP000182763"/>
    </source>
</evidence>
<evidence type="ECO:0000313" key="13">
    <source>
        <dbReference type="Proteomes" id="UP000230646"/>
    </source>
</evidence>
<dbReference type="EMBL" id="PFIP01000006">
    <property type="protein sequence ID" value="PIX35372.1"/>
    <property type="molecule type" value="Genomic_DNA"/>
</dbReference>
<dbReference type="EMBL" id="PFTV01000059">
    <property type="protein sequence ID" value="PJB57408.1"/>
    <property type="molecule type" value="Genomic_DNA"/>
</dbReference>
<feature type="transmembrane region" description="Helical" evidence="6">
    <location>
        <begin position="6"/>
        <end position="25"/>
    </location>
</feature>
<dbReference type="PANTHER" id="PTHR43370:SF2">
    <property type="entry name" value="ABC TRANSPORTER PERMEASE PROTEIN"/>
    <property type="match status" value="1"/>
</dbReference>
<evidence type="ECO:0000313" key="10">
    <source>
        <dbReference type="EMBL" id="PJB57408.1"/>
    </source>
</evidence>
<dbReference type="STRING" id="1805029.AUK42_07600"/>
<evidence type="ECO:0000256" key="5">
    <source>
        <dbReference type="ARBA" id="ARBA00023136"/>
    </source>
</evidence>
<accession>A0A1J5GE71</accession>
<feature type="transmembrane region" description="Helical" evidence="6">
    <location>
        <begin position="147"/>
        <end position="164"/>
    </location>
</feature>
<sequence>MRPDAYAITIILLAATVESGTILLFPIIGEIFTERSGILNLGIEGMMIIGALVGFATAFMTGQIYWAFFMGMLAGGLASLIHAFISITLRGNQVVSGLALSIFGLGVTNFYGQEFVNLQLAHTIPQVIIPGLSQIPFFGPILFKQDYMVYLSYILVIITWFILFKTKAGIQLRAVGQNAQAADAMGVNVYKVRYFWTFFGGLMAGAGGAYLTLNCAPFWLDGITAGRGWVAIALVIFARWNPPYALIGAYLFGAINALQFQLQSMGTTIPSALLSMQPYFLTFILIIVATLLVKAKHIGVPKELGIPYAREEK</sequence>
<accession>A0A2M7KB66</accession>
<dbReference type="InterPro" id="IPR001851">
    <property type="entry name" value="ABC_transp_permease"/>
</dbReference>
<evidence type="ECO:0000256" key="4">
    <source>
        <dbReference type="ARBA" id="ARBA00022989"/>
    </source>
</evidence>
<dbReference type="Pfam" id="PF02653">
    <property type="entry name" value="BPD_transp_2"/>
    <property type="match status" value="1"/>
</dbReference>
<keyword evidence="4 6" id="KW-1133">Transmembrane helix</keyword>
<accession>A0A2M7PNP9</accession>
<dbReference type="Proteomes" id="UP000231493">
    <property type="component" value="Unassembled WGS sequence"/>
</dbReference>
<feature type="transmembrane region" description="Helical" evidence="6">
    <location>
        <begin position="94"/>
        <end position="112"/>
    </location>
</feature>
<dbReference type="GO" id="GO:0022857">
    <property type="term" value="F:transmembrane transporter activity"/>
    <property type="evidence" value="ECO:0007669"/>
    <property type="project" value="InterPro"/>
</dbReference>
<accession>A0A2M8CED4</accession>
<comment type="subcellular location">
    <subcellularLocation>
        <location evidence="1">Cell membrane</location>
        <topology evidence="1">Multi-pass membrane protein</topology>
    </subcellularLocation>
</comment>
<keyword evidence="5 6" id="KW-0472">Membrane</keyword>
<dbReference type="EMBL" id="MNYY01000148">
    <property type="protein sequence ID" value="OIP66879.1"/>
    <property type="molecule type" value="Genomic_DNA"/>
</dbReference>
<evidence type="ECO:0000313" key="12">
    <source>
        <dbReference type="Proteomes" id="UP000228560"/>
    </source>
</evidence>
<feature type="transmembrane region" description="Helical" evidence="6">
    <location>
        <begin position="274"/>
        <end position="293"/>
    </location>
</feature>
<dbReference type="PANTHER" id="PTHR43370">
    <property type="entry name" value="SUGAR ABC TRANSPORTER INTEGRAL MEMBRANE PROTEIN-RELATED"/>
    <property type="match status" value="1"/>
</dbReference>
<organism evidence="7 11">
    <name type="scientific">Candidatus Infernicultor aquiphilus</name>
    <dbReference type="NCBI Taxonomy" id="1805029"/>
    <lineage>
        <taxon>Bacteria</taxon>
        <taxon>Pseudomonadati</taxon>
        <taxon>Atribacterota</taxon>
        <taxon>Candidatus Phoenicimicrobiia</taxon>
        <taxon>Candidatus Pheonicimicrobiales</taxon>
        <taxon>Candidatus Phoenicimicrobiaceae</taxon>
        <taxon>Candidatus Infernicultor</taxon>
    </lineage>
</organism>
<evidence type="ECO:0000256" key="6">
    <source>
        <dbReference type="SAM" id="Phobius"/>
    </source>
</evidence>
<keyword evidence="3 6" id="KW-0812">Transmembrane</keyword>
<reference evidence="12 13" key="2">
    <citation type="submission" date="2017-09" db="EMBL/GenBank/DDBJ databases">
        <title>Depth-based differentiation of microbial function through sediment-hosted aquifers and enrichment of novel symbionts in the deep terrestrial subsurface.</title>
        <authorList>
            <person name="Probst A.J."/>
            <person name="Ladd B."/>
            <person name="Jarett J.K."/>
            <person name="Geller-Mcgrath D.E."/>
            <person name="Sieber C.M."/>
            <person name="Emerson J.B."/>
            <person name="Anantharaman K."/>
            <person name="Thomas B.C."/>
            <person name="Malmstrom R."/>
            <person name="Stieglmeier M."/>
            <person name="Klingl A."/>
            <person name="Woyke T."/>
            <person name="Ryan C.M."/>
            <person name="Banfield J.F."/>
        </authorList>
    </citation>
    <scope>NUCLEOTIDE SEQUENCE [LARGE SCALE GENOMIC DNA]</scope>
    <source>
        <strain evidence="9">CG_4_10_14_3_um_filter_34_13</strain>
        <strain evidence="10">CG_4_9_14_3_um_filter_33_16</strain>
    </source>
</reference>
<dbReference type="RefSeq" id="WP_406607815.1">
    <property type="nucleotide sequence ID" value="NZ_PFKO01000254.1"/>
</dbReference>
<dbReference type="AlphaFoldDB" id="A0A1J5GE71"/>
<reference evidence="8" key="3">
    <citation type="submission" date="2017-09" db="EMBL/GenBank/DDBJ databases">
        <title>Depth-based differentiation of microbial function through sediment-hosted aquifers and enrichment of novel symbionts in the deep terrestrial subsurface.</title>
        <authorList>
            <person name="Probst A.J."/>
            <person name="Ladd B."/>
            <person name="Jarett J.K."/>
            <person name="Geller-Mcgrath D.E."/>
            <person name="Sieber C.M.K."/>
            <person name="Emerson J.B."/>
            <person name="Anantharaman K."/>
            <person name="Thomas B.C."/>
            <person name="Malmstrom R."/>
            <person name="Stieglmeier M."/>
            <person name="Klingl A."/>
            <person name="Woyke T."/>
            <person name="Ryan C.M."/>
            <person name="Banfield J.F."/>
        </authorList>
    </citation>
    <scope>NUCLEOTIDE SEQUENCE</scope>
    <source>
        <strain evidence="8">CG_4_8_14_3_um_filter_34_18</strain>
    </source>
</reference>
<evidence type="ECO:0000256" key="3">
    <source>
        <dbReference type="ARBA" id="ARBA00022692"/>
    </source>
</evidence>
<feature type="transmembrane region" description="Helical" evidence="6">
    <location>
        <begin position="64"/>
        <end position="87"/>
    </location>
</feature>
<proteinExistence type="predicted"/>
<reference evidence="7 11" key="1">
    <citation type="journal article" date="2016" name="Environ. Microbiol.">
        <title>Genomic resolution of a cold subsurface aquifer community provides metabolic insights for novel microbes adapted to high CO concentrations.</title>
        <authorList>
            <person name="Probst A.J."/>
            <person name="Castelle C.J."/>
            <person name="Singh A."/>
            <person name="Brown C.T."/>
            <person name="Anantharaman K."/>
            <person name="Sharon I."/>
            <person name="Hug L.A."/>
            <person name="Burstein D."/>
            <person name="Emerson J.B."/>
            <person name="Thomas B.C."/>
            <person name="Banfield J.F."/>
        </authorList>
    </citation>
    <scope>NUCLEOTIDE SEQUENCE [LARGE SCALE GENOMIC DNA]</scope>
    <source>
        <strain evidence="7">CG2_30_33_13</strain>
    </source>
</reference>
<name>A0A1J5GE71_9BACT</name>
<evidence type="ECO:0000313" key="7">
    <source>
        <dbReference type="EMBL" id="OIP66879.1"/>
    </source>
</evidence>
<dbReference type="Proteomes" id="UP000228560">
    <property type="component" value="Unassembled WGS sequence"/>
</dbReference>